<dbReference type="EMBL" id="CM051404">
    <property type="protein sequence ID" value="KAJ4706325.1"/>
    <property type="molecule type" value="Genomic_DNA"/>
</dbReference>
<reference evidence="1 2" key="1">
    <citation type="journal article" date="2023" name="Science">
        <title>Complex scaffold remodeling in plant triterpene biosynthesis.</title>
        <authorList>
            <person name="De La Pena R."/>
            <person name="Hodgson H."/>
            <person name="Liu J.C."/>
            <person name="Stephenson M.J."/>
            <person name="Martin A.C."/>
            <person name="Owen C."/>
            <person name="Harkess A."/>
            <person name="Leebens-Mack J."/>
            <person name="Jimenez L.E."/>
            <person name="Osbourn A."/>
            <person name="Sattely E.S."/>
        </authorList>
    </citation>
    <scope>NUCLEOTIDE SEQUENCE [LARGE SCALE GENOMIC DNA]</scope>
    <source>
        <strain evidence="2">cv. JPN11</strain>
        <tissue evidence="1">Leaf</tissue>
    </source>
</reference>
<proteinExistence type="predicted"/>
<gene>
    <name evidence="1" type="ORF">OWV82_019990</name>
</gene>
<protein>
    <submittedName>
        <fullName evidence="1">Threonine-tRNA ligase</fullName>
    </submittedName>
</protein>
<accession>A0ACC1X4H4</accession>
<dbReference type="Proteomes" id="UP001164539">
    <property type="component" value="Chromosome 11"/>
</dbReference>
<evidence type="ECO:0000313" key="1">
    <source>
        <dbReference type="EMBL" id="KAJ4706325.1"/>
    </source>
</evidence>
<keyword evidence="1" id="KW-0436">Ligase</keyword>
<sequence length="130" mass="14406">MAGNRISVRALDSDGLGLKTMAESGKTDNFGETLKPFYLRASAAEIIAVNKLRRMAVSSLERLSKLEAVLVTKKGGQDEELLKTISELQSKLKDANTEAEKLTAENEKLKYRVKHLIRAVKEADLKLESM</sequence>
<comment type="caution">
    <text evidence="1">The sequence shown here is derived from an EMBL/GenBank/DDBJ whole genome shotgun (WGS) entry which is preliminary data.</text>
</comment>
<evidence type="ECO:0000313" key="2">
    <source>
        <dbReference type="Proteomes" id="UP001164539"/>
    </source>
</evidence>
<name>A0ACC1X4H4_MELAZ</name>
<keyword evidence="2" id="KW-1185">Reference proteome</keyword>
<organism evidence="1 2">
    <name type="scientific">Melia azedarach</name>
    <name type="common">Chinaberry tree</name>
    <dbReference type="NCBI Taxonomy" id="155640"/>
    <lineage>
        <taxon>Eukaryota</taxon>
        <taxon>Viridiplantae</taxon>
        <taxon>Streptophyta</taxon>
        <taxon>Embryophyta</taxon>
        <taxon>Tracheophyta</taxon>
        <taxon>Spermatophyta</taxon>
        <taxon>Magnoliopsida</taxon>
        <taxon>eudicotyledons</taxon>
        <taxon>Gunneridae</taxon>
        <taxon>Pentapetalae</taxon>
        <taxon>rosids</taxon>
        <taxon>malvids</taxon>
        <taxon>Sapindales</taxon>
        <taxon>Meliaceae</taxon>
        <taxon>Melia</taxon>
    </lineage>
</organism>